<evidence type="ECO:0000313" key="10">
    <source>
        <dbReference type="EMBL" id="EMA51736.1"/>
    </source>
</evidence>
<comment type="subcellular location">
    <subcellularLocation>
        <location evidence="1">Cell membrane</location>
        <topology evidence="1">Multi-pass membrane protein</topology>
    </subcellularLocation>
</comment>
<keyword evidence="3" id="KW-1003">Cell membrane</keyword>
<dbReference type="InterPro" id="IPR045275">
    <property type="entry name" value="MscS_archaea/bacteria_type"/>
</dbReference>
<dbReference type="Pfam" id="PF00924">
    <property type="entry name" value="MS_channel_2nd"/>
    <property type="match status" value="1"/>
</dbReference>
<dbReference type="SUPFAM" id="SSF82861">
    <property type="entry name" value="Mechanosensitive channel protein MscS (YggB), transmembrane region"/>
    <property type="match status" value="1"/>
</dbReference>
<dbReference type="InterPro" id="IPR010920">
    <property type="entry name" value="LSM_dom_sf"/>
</dbReference>
<dbReference type="InterPro" id="IPR011066">
    <property type="entry name" value="MscS_channel_C_sf"/>
</dbReference>
<dbReference type="Gene3D" id="3.30.70.100">
    <property type="match status" value="1"/>
</dbReference>
<proteinExistence type="inferred from homology"/>
<comment type="similarity">
    <text evidence="2">Belongs to the MscS (TC 1.A.23) family.</text>
</comment>
<comment type="caution">
    <text evidence="10">The sequence shown here is derived from an EMBL/GenBank/DDBJ whole genome shotgun (WGS) entry which is preliminary data.</text>
</comment>
<dbReference type="SUPFAM" id="SSF82689">
    <property type="entry name" value="Mechanosensitive channel protein MscS (YggB), C-terminal domain"/>
    <property type="match status" value="1"/>
</dbReference>
<dbReference type="Pfam" id="PF21082">
    <property type="entry name" value="MS_channel_3rd"/>
    <property type="match status" value="1"/>
</dbReference>
<feature type="transmembrane region" description="Helical" evidence="7">
    <location>
        <begin position="16"/>
        <end position="37"/>
    </location>
</feature>
<feature type="transmembrane region" description="Helical" evidence="7">
    <location>
        <begin position="87"/>
        <end position="106"/>
    </location>
</feature>
<evidence type="ECO:0000259" key="9">
    <source>
        <dbReference type="Pfam" id="PF21082"/>
    </source>
</evidence>
<accession>M0N1I9</accession>
<keyword evidence="6 7" id="KW-0472">Membrane</keyword>
<dbReference type="InterPro" id="IPR023408">
    <property type="entry name" value="MscS_beta-dom_sf"/>
</dbReference>
<feature type="domain" description="Mechanosensitive ion channel MscS C-terminal" evidence="9">
    <location>
        <begin position="187"/>
        <end position="270"/>
    </location>
</feature>
<dbReference type="EMBL" id="AOMF01000163">
    <property type="protein sequence ID" value="EMA51736.1"/>
    <property type="molecule type" value="Genomic_DNA"/>
</dbReference>
<name>M0N1I9_9EURY</name>
<sequence>MPTSVGEFVSQYGETLISVATTAVLFLVAFVFIYFVGRSVLVRLVRGALDARGYDPKVVNLGGTVARAIALFAALSLAATIAGFGTVLAAFATLLGALSLAVGFAAQDLLANFAAGIFILKDDPFGIGDWIEWPSSNETKSGVVQDIGLRVTKLKTFDNELITVPNSELADNAVTNPVADDELRIPFTFGIGYEDDIEQAKEIIVEEAAAVDGLEGEPDPDVILTELADSYVGLTARAYITEPSRGKYVHTLSAWVQAVKERFDAEGIDMPYPYTELTGGIDVENIAEVEQARADD</sequence>
<keyword evidence="5 7" id="KW-1133">Transmembrane helix</keyword>
<evidence type="ECO:0000313" key="11">
    <source>
        <dbReference type="Proteomes" id="UP000011680"/>
    </source>
</evidence>
<evidence type="ECO:0000256" key="4">
    <source>
        <dbReference type="ARBA" id="ARBA00022692"/>
    </source>
</evidence>
<dbReference type="PANTHER" id="PTHR30221">
    <property type="entry name" value="SMALL-CONDUCTANCE MECHANOSENSITIVE CHANNEL"/>
    <property type="match status" value="1"/>
</dbReference>
<organism evidence="10 11">
    <name type="scientific">Halococcus thailandensis JCM 13552</name>
    <dbReference type="NCBI Taxonomy" id="1227457"/>
    <lineage>
        <taxon>Archaea</taxon>
        <taxon>Methanobacteriati</taxon>
        <taxon>Methanobacteriota</taxon>
        <taxon>Stenosarchaea group</taxon>
        <taxon>Halobacteria</taxon>
        <taxon>Halobacteriales</taxon>
        <taxon>Halococcaceae</taxon>
        <taxon>Halococcus</taxon>
    </lineage>
</organism>
<dbReference type="Proteomes" id="UP000011680">
    <property type="component" value="Unassembled WGS sequence"/>
</dbReference>
<feature type="domain" description="Mechanosensitive ion channel MscS" evidence="8">
    <location>
        <begin position="108"/>
        <end position="177"/>
    </location>
</feature>
<dbReference type="STRING" id="1227457.C451_13311"/>
<dbReference type="eggNOG" id="arCOG01568">
    <property type="taxonomic scope" value="Archaea"/>
</dbReference>
<dbReference type="Gene3D" id="2.30.30.60">
    <property type="match status" value="1"/>
</dbReference>
<protein>
    <submittedName>
        <fullName evidence="10">Mechanosensitive ion channel protein MscS</fullName>
    </submittedName>
</protein>
<evidence type="ECO:0000256" key="5">
    <source>
        <dbReference type="ARBA" id="ARBA00022989"/>
    </source>
</evidence>
<feature type="transmembrane region" description="Helical" evidence="7">
    <location>
        <begin position="58"/>
        <end position="81"/>
    </location>
</feature>
<dbReference type="Gene3D" id="1.10.287.1260">
    <property type="match status" value="1"/>
</dbReference>
<dbReference type="InterPro" id="IPR049278">
    <property type="entry name" value="MS_channel_C"/>
</dbReference>
<evidence type="ECO:0000256" key="1">
    <source>
        <dbReference type="ARBA" id="ARBA00004651"/>
    </source>
</evidence>
<dbReference type="GO" id="GO:0008381">
    <property type="term" value="F:mechanosensitive monoatomic ion channel activity"/>
    <property type="evidence" value="ECO:0007669"/>
    <property type="project" value="InterPro"/>
</dbReference>
<dbReference type="PANTHER" id="PTHR30221:SF1">
    <property type="entry name" value="SMALL-CONDUCTANCE MECHANOSENSITIVE CHANNEL"/>
    <property type="match status" value="1"/>
</dbReference>
<dbReference type="AlphaFoldDB" id="M0N1I9"/>
<dbReference type="GO" id="GO:0005886">
    <property type="term" value="C:plasma membrane"/>
    <property type="evidence" value="ECO:0007669"/>
    <property type="project" value="UniProtKB-SubCell"/>
</dbReference>
<dbReference type="InterPro" id="IPR006685">
    <property type="entry name" value="MscS_channel_2nd"/>
</dbReference>
<gene>
    <name evidence="10" type="ORF">C451_13311</name>
</gene>
<evidence type="ECO:0000256" key="2">
    <source>
        <dbReference type="ARBA" id="ARBA00008017"/>
    </source>
</evidence>
<reference evidence="10 11" key="1">
    <citation type="journal article" date="2014" name="PLoS Genet.">
        <title>Phylogenetically driven sequencing of extremely halophilic archaea reveals strategies for static and dynamic osmo-response.</title>
        <authorList>
            <person name="Becker E.A."/>
            <person name="Seitzer P.M."/>
            <person name="Tritt A."/>
            <person name="Larsen D."/>
            <person name="Krusor M."/>
            <person name="Yao A.I."/>
            <person name="Wu D."/>
            <person name="Madern D."/>
            <person name="Eisen J.A."/>
            <person name="Darling A.E."/>
            <person name="Facciotti M.T."/>
        </authorList>
    </citation>
    <scope>NUCLEOTIDE SEQUENCE [LARGE SCALE GENOMIC DNA]</scope>
    <source>
        <strain evidence="10 11">JCM 13552</strain>
    </source>
</reference>
<keyword evidence="4 7" id="KW-0812">Transmembrane</keyword>
<keyword evidence="11" id="KW-1185">Reference proteome</keyword>
<dbReference type="InterPro" id="IPR011014">
    <property type="entry name" value="MscS_channel_TM-2"/>
</dbReference>
<evidence type="ECO:0000256" key="3">
    <source>
        <dbReference type="ARBA" id="ARBA00022475"/>
    </source>
</evidence>
<evidence type="ECO:0000259" key="8">
    <source>
        <dbReference type="Pfam" id="PF00924"/>
    </source>
</evidence>
<evidence type="ECO:0000256" key="6">
    <source>
        <dbReference type="ARBA" id="ARBA00023136"/>
    </source>
</evidence>
<evidence type="ECO:0000256" key="7">
    <source>
        <dbReference type="SAM" id="Phobius"/>
    </source>
</evidence>
<dbReference type="SUPFAM" id="SSF50182">
    <property type="entry name" value="Sm-like ribonucleoproteins"/>
    <property type="match status" value="1"/>
</dbReference>
<dbReference type="PATRIC" id="fig|1227457.3.peg.2534"/>